<dbReference type="GO" id="GO:0003700">
    <property type="term" value="F:DNA-binding transcription factor activity"/>
    <property type="evidence" value="ECO:0007669"/>
    <property type="project" value="TreeGrafter"/>
</dbReference>
<dbReference type="RefSeq" id="WP_090604409.1">
    <property type="nucleotide sequence ID" value="NZ_CTEE01000001.1"/>
</dbReference>
<keyword evidence="3" id="KW-0804">Transcription</keyword>
<proteinExistence type="predicted"/>
<evidence type="ECO:0000256" key="5">
    <source>
        <dbReference type="SAM" id="MobiDB-lite"/>
    </source>
</evidence>
<dbReference type="OrthoDB" id="329481at2"/>
<evidence type="ECO:0000313" key="7">
    <source>
        <dbReference type="EMBL" id="CQD17933.1"/>
    </source>
</evidence>
<feature type="domain" description="HTH tetR-type" evidence="6">
    <location>
        <begin position="14"/>
        <end position="74"/>
    </location>
</feature>
<dbReference type="PANTHER" id="PTHR30055">
    <property type="entry name" value="HTH-TYPE TRANSCRIPTIONAL REGULATOR RUTR"/>
    <property type="match status" value="1"/>
</dbReference>
<dbReference type="SUPFAM" id="SSF46689">
    <property type="entry name" value="Homeodomain-like"/>
    <property type="match status" value="1"/>
</dbReference>
<keyword evidence="1" id="KW-0805">Transcription regulation</keyword>
<dbReference type="PRINTS" id="PR00455">
    <property type="entry name" value="HTHTETR"/>
</dbReference>
<keyword evidence="2 4" id="KW-0238">DNA-binding</keyword>
<sequence length="207" mass="22786">MAPEARRRRGPKPTLSREMVIEAALDLVDSEGLLALNLRKLAGRMGISAMTPYHYFEDKADLLAAMIGHALAPLASDLDPNLDWDAQIDAAMHDFHDTLKQHPGVVELIIAEADTVRLDDFRQALITTLQKAGLSRAHGVDVLRSLTSYILGYTLLDRLRPQQPGRADPPASFDMGLEMMMRSLRQDVDALGNSGKSSRGRKRTAST</sequence>
<organism evidence="7 8">
    <name type="scientific">Mycobacterium lentiflavum</name>
    <dbReference type="NCBI Taxonomy" id="141349"/>
    <lineage>
        <taxon>Bacteria</taxon>
        <taxon>Bacillati</taxon>
        <taxon>Actinomycetota</taxon>
        <taxon>Actinomycetes</taxon>
        <taxon>Mycobacteriales</taxon>
        <taxon>Mycobacteriaceae</taxon>
        <taxon>Mycobacterium</taxon>
        <taxon>Mycobacterium simiae complex</taxon>
    </lineage>
</organism>
<name>A0A0E4GZM0_MYCLN</name>
<dbReference type="InterPro" id="IPR036271">
    <property type="entry name" value="Tet_transcr_reg_TetR-rel_C_sf"/>
</dbReference>
<dbReference type="SUPFAM" id="SSF48498">
    <property type="entry name" value="Tetracyclin repressor-like, C-terminal domain"/>
    <property type="match status" value="1"/>
</dbReference>
<dbReference type="EMBL" id="CTEE01000001">
    <property type="protein sequence ID" value="CQD17933.1"/>
    <property type="molecule type" value="Genomic_DNA"/>
</dbReference>
<dbReference type="GO" id="GO:0000976">
    <property type="term" value="F:transcription cis-regulatory region binding"/>
    <property type="evidence" value="ECO:0007669"/>
    <property type="project" value="TreeGrafter"/>
</dbReference>
<evidence type="ECO:0000256" key="2">
    <source>
        <dbReference type="ARBA" id="ARBA00023125"/>
    </source>
</evidence>
<dbReference type="InterPro" id="IPR001647">
    <property type="entry name" value="HTH_TetR"/>
</dbReference>
<evidence type="ECO:0000256" key="1">
    <source>
        <dbReference type="ARBA" id="ARBA00023015"/>
    </source>
</evidence>
<evidence type="ECO:0000256" key="3">
    <source>
        <dbReference type="ARBA" id="ARBA00023163"/>
    </source>
</evidence>
<dbReference type="InterPro" id="IPR050109">
    <property type="entry name" value="HTH-type_TetR-like_transc_reg"/>
</dbReference>
<evidence type="ECO:0000313" key="8">
    <source>
        <dbReference type="Proteomes" id="UP000199251"/>
    </source>
</evidence>
<evidence type="ECO:0000259" key="6">
    <source>
        <dbReference type="PROSITE" id="PS50977"/>
    </source>
</evidence>
<evidence type="ECO:0000256" key="4">
    <source>
        <dbReference type="PROSITE-ProRule" id="PRU00335"/>
    </source>
</evidence>
<gene>
    <name evidence="7" type="ORF">BN1232_04060</name>
</gene>
<feature type="compositionally biased region" description="Basic residues" evidence="5">
    <location>
        <begin position="198"/>
        <end position="207"/>
    </location>
</feature>
<dbReference type="PROSITE" id="PS50977">
    <property type="entry name" value="HTH_TETR_2"/>
    <property type="match status" value="1"/>
</dbReference>
<reference evidence="7 8" key="1">
    <citation type="submission" date="2015-03" db="EMBL/GenBank/DDBJ databases">
        <authorList>
            <person name="Urmite Genomes"/>
        </authorList>
    </citation>
    <scope>NUCLEOTIDE SEQUENCE [LARGE SCALE GENOMIC DNA]</scope>
    <source>
        <strain evidence="7 8">CSUR P1491</strain>
    </source>
</reference>
<accession>A0A0E4GZM0</accession>
<feature type="region of interest" description="Disordered" evidence="5">
    <location>
        <begin position="188"/>
        <end position="207"/>
    </location>
</feature>
<feature type="DNA-binding region" description="H-T-H motif" evidence="4">
    <location>
        <begin position="37"/>
        <end position="56"/>
    </location>
</feature>
<protein>
    <submittedName>
        <fullName evidence="7">TetR family transcriptional regulator</fullName>
    </submittedName>
</protein>
<dbReference type="Gene3D" id="1.10.357.10">
    <property type="entry name" value="Tetracycline Repressor, domain 2"/>
    <property type="match status" value="1"/>
</dbReference>
<dbReference type="InterPro" id="IPR009057">
    <property type="entry name" value="Homeodomain-like_sf"/>
</dbReference>
<dbReference type="Pfam" id="PF00440">
    <property type="entry name" value="TetR_N"/>
    <property type="match status" value="1"/>
</dbReference>
<dbReference type="PANTHER" id="PTHR30055:SF234">
    <property type="entry name" value="HTH-TYPE TRANSCRIPTIONAL REGULATOR BETI"/>
    <property type="match status" value="1"/>
</dbReference>
<dbReference type="AlphaFoldDB" id="A0A0E4GZM0"/>
<dbReference type="STRING" id="141349.BN1232_04060"/>
<dbReference type="Proteomes" id="UP000199251">
    <property type="component" value="Unassembled WGS sequence"/>
</dbReference>